<dbReference type="Gene3D" id="3.30.420.40">
    <property type="match status" value="1"/>
</dbReference>
<feature type="domain" description="Ppx/GppA phosphatase N-terminal" evidence="1">
    <location>
        <begin position="56"/>
        <end position="247"/>
    </location>
</feature>
<reference evidence="2 3" key="1">
    <citation type="submission" date="2018-10" db="EMBL/GenBank/DDBJ databases">
        <title>Genomic Encyclopedia of Archaeal and Bacterial Type Strains, Phase II (KMG-II): from individual species to whole genera.</title>
        <authorList>
            <person name="Goeker M."/>
        </authorList>
    </citation>
    <scope>NUCLEOTIDE SEQUENCE [LARGE SCALE GENOMIC DNA]</scope>
    <source>
        <strain evidence="2 3">DSM 23424</strain>
    </source>
</reference>
<sequence>MNNNIIGNDLIFIELGSYATKILDWRGEENLCPPIVNPYNLISIEGNFQLKVFNKSVIYRLKKRLKELTRPTTKIIAFATGIYRNSTNANTSLKILCAIPNLELFVLTPKEEVLLSCNSILKSNNKLTNKIVYIDIGGGSTEIAYLLNGDLIRFVSIDLGLLLMTVHFFHHSSNIHSGLTKINDKFEKVIEPVKGFLEDIGLMIYENECTVLVTGMVVKKIDKKYLNDNTIEFNAYSEYLDFLQLILTKYDDIQDLNNSFKKSENCKMKLSMYLGGAFLHLLLIHINAQKFKINFNGLSNGFRQQYLKKINKS</sequence>
<protein>
    <submittedName>
        <fullName evidence="2">Ppx/GppA phosphatase family protein</fullName>
    </submittedName>
</protein>
<dbReference type="SUPFAM" id="SSF53067">
    <property type="entry name" value="Actin-like ATPase domain"/>
    <property type="match status" value="1"/>
</dbReference>
<comment type="caution">
    <text evidence="2">The sequence shown here is derived from an EMBL/GenBank/DDBJ whole genome shotgun (WGS) entry which is preliminary data.</text>
</comment>
<dbReference type="Pfam" id="PF02541">
    <property type="entry name" value="Ppx-GppA"/>
    <property type="match status" value="1"/>
</dbReference>
<dbReference type="InterPro" id="IPR003695">
    <property type="entry name" value="Ppx_GppA_N"/>
</dbReference>
<name>A0A3L9ZLR9_9FLAO</name>
<dbReference type="InterPro" id="IPR043129">
    <property type="entry name" value="ATPase_NBD"/>
</dbReference>
<dbReference type="RefSeq" id="WP_121905660.1">
    <property type="nucleotide sequence ID" value="NZ_REFC01000001.1"/>
</dbReference>
<dbReference type="OrthoDB" id="9814545at2"/>
<evidence type="ECO:0000313" key="3">
    <source>
        <dbReference type="Proteomes" id="UP000271339"/>
    </source>
</evidence>
<dbReference type="AlphaFoldDB" id="A0A3L9ZLR9"/>
<dbReference type="Gene3D" id="3.30.420.150">
    <property type="entry name" value="Exopolyphosphatase. Domain 2"/>
    <property type="match status" value="1"/>
</dbReference>
<proteinExistence type="predicted"/>
<keyword evidence="3" id="KW-1185">Reference proteome</keyword>
<evidence type="ECO:0000259" key="1">
    <source>
        <dbReference type="Pfam" id="PF02541"/>
    </source>
</evidence>
<dbReference type="EMBL" id="REFC01000001">
    <property type="protein sequence ID" value="RMA67692.1"/>
    <property type="molecule type" value="Genomic_DNA"/>
</dbReference>
<gene>
    <name evidence="2" type="ORF">BXY75_0002</name>
</gene>
<evidence type="ECO:0000313" key="2">
    <source>
        <dbReference type="EMBL" id="RMA67692.1"/>
    </source>
</evidence>
<organism evidence="2 3">
    <name type="scientific">Ulvibacter antarcticus</name>
    <dbReference type="NCBI Taxonomy" id="442714"/>
    <lineage>
        <taxon>Bacteria</taxon>
        <taxon>Pseudomonadati</taxon>
        <taxon>Bacteroidota</taxon>
        <taxon>Flavobacteriia</taxon>
        <taxon>Flavobacteriales</taxon>
        <taxon>Flavobacteriaceae</taxon>
        <taxon>Ulvibacter</taxon>
    </lineage>
</organism>
<dbReference type="Proteomes" id="UP000271339">
    <property type="component" value="Unassembled WGS sequence"/>
</dbReference>
<accession>A0A3L9ZLR9</accession>